<dbReference type="InterPro" id="IPR010770">
    <property type="entry name" value="Ecd"/>
</dbReference>
<keyword evidence="3" id="KW-1185">Reference proteome</keyword>
<reference evidence="2" key="1">
    <citation type="submission" date="2022-12" db="EMBL/GenBank/DDBJ databases">
        <authorList>
            <person name="Petersen C."/>
        </authorList>
    </citation>
    <scope>NUCLEOTIDE SEQUENCE</scope>
    <source>
        <strain evidence="2">IBT 35675</strain>
    </source>
</reference>
<dbReference type="Pfam" id="PF07093">
    <property type="entry name" value="SGT1"/>
    <property type="match status" value="1"/>
</dbReference>
<feature type="compositionally biased region" description="Basic and acidic residues" evidence="1">
    <location>
        <begin position="503"/>
        <end position="514"/>
    </location>
</feature>
<feature type="region of interest" description="Disordered" evidence="1">
    <location>
        <begin position="430"/>
        <end position="598"/>
    </location>
</feature>
<proteinExistence type="predicted"/>
<protein>
    <recommendedName>
        <fullName evidence="4">Regulatory factor Sgt1</fullName>
    </recommendedName>
</protein>
<gene>
    <name evidence="2" type="ORF">N7541_010365</name>
</gene>
<reference evidence="2" key="2">
    <citation type="journal article" date="2023" name="IMA Fungus">
        <title>Comparative genomic study of the Penicillium genus elucidates a diverse pangenome and 15 lateral gene transfer events.</title>
        <authorList>
            <person name="Petersen C."/>
            <person name="Sorensen T."/>
            <person name="Nielsen M.R."/>
            <person name="Sondergaard T.E."/>
            <person name="Sorensen J.L."/>
            <person name="Fitzpatrick D.A."/>
            <person name="Frisvad J.C."/>
            <person name="Nielsen K.L."/>
        </authorList>
    </citation>
    <scope>NUCLEOTIDE SEQUENCE</scope>
    <source>
        <strain evidence="2">IBT 35675</strain>
    </source>
</reference>
<feature type="compositionally biased region" description="Polar residues" evidence="1">
    <location>
        <begin position="529"/>
        <end position="546"/>
    </location>
</feature>
<evidence type="ECO:0008006" key="4">
    <source>
        <dbReference type="Google" id="ProtNLM"/>
    </source>
</evidence>
<organism evidence="2 3">
    <name type="scientific">Penicillium brevicompactum</name>
    <dbReference type="NCBI Taxonomy" id="5074"/>
    <lineage>
        <taxon>Eukaryota</taxon>
        <taxon>Fungi</taxon>
        <taxon>Dikarya</taxon>
        <taxon>Ascomycota</taxon>
        <taxon>Pezizomycotina</taxon>
        <taxon>Eurotiomycetes</taxon>
        <taxon>Eurotiomycetidae</taxon>
        <taxon>Eurotiales</taxon>
        <taxon>Aspergillaceae</taxon>
        <taxon>Penicillium</taxon>
    </lineage>
</organism>
<feature type="compositionally biased region" description="Basic and acidic residues" evidence="1">
    <location>
        <begin position="461"/>
        <end position="475"/>
    </location>
</feature>
<dbReference type="EMBL" id="JAPZBR010000008">
    <property type="protein sequence ID" value="KAJ5341241.1"/>
    <property type="molecule type" value="Genomic_DNA"/>
</dbReference>
<dbReference type="PANTHER" id="PTHR13060:SF0">
    <property type="entry name" value="PROTEIN ECDYSONELESS HOMOLOG"/>
    <property type="match status" value="1"/>
</dbReference>
<comment type="caution">
    <text evidence="2">The sequence shown here is derived from an EMBL/GenBank/DDBJ whole genome shotgun (WGS) entry which is preliminary data.</text>
</comment>
<sequence length="598" mass="67902">MTSEEDLAWFQSTFRPIPKPELPDDAVEYAIFHIPSSPAPAVIDEAAETRARLLEVQRTAAELTKDLLKDYIWQREAFRLEITKEDGITLLQGRTNYGDSIEDEWVIVYFLRELTKRHKDIWVKVMDSDGEFLLIEAAGTLPAWIEPDVADNRVWINQGDLRIIKPKQETKRQVTEKISLPEARKILRDEPGRLLRSTIIQEEAFFRLRKYPQQISENLHSAVITIPRKVAFLLHQKPAYISPAVEAFYVRDPIALRPLKAKDASGLTFKPDDLVNVSVRFTRVGYAQLKSQEFPVPSTWAGKLPEPEDQKSYDRAEAGMKLACGMEMLLADPQNQDKAVVREMKLLLEDVETGDETLPTDKEIQETWDKREDDEKWLDINFEDLETELKGKTSGKQAEAGDFGDSGAQENLQRIVARFEEFLNDNSAGYEGADFIDDFESDSDVDDDDEEEEEDSEGEDKDASFNEEEFARMMEEMMGMPSSSDSIRKRVQELDSDGEDDTEQIKELSRRMEAELQGTGVLDLKQRQHNLTSDGSGESKGKTASKSKPDDEDDEDDNININLAKNLLESLQGQGGISGPAGNMLSMMNMRMPKDDRA</sequence>
<feature type="compositionally biased region" description="Acidic residues" evidence="1">
    <location>
        <begin position="434"/>
        <end position="460"/>
    </location>
</feature>
<evidence type="ECO:0000313" key="3">
    <source>
        <dbReference type="Proteomes" id="UP001148299"/>
    </source>
</evidence>
<dbReference type="Proteomes" id="UP001148299">
    <property type="component" value="Unassembled WGS sequence"/>
</dbReference>
<evidence type="ECO:0000313" key="2">
    <source>
        <dbReference type="EMBL" id="KAJ5341241.1"/>
    </source>
</evidence>
<evidence type="ECO:0000256" key="1">
    <source>
        <dbReference type="SAM" id="MobiDB-lite"/>
    </source>
</evidence>
<dbReference type="AlphaFoldDB" id="A0A9W9UJT7"/>
<dbReference type="PANTHER" id="PTHR13060">
    <property type="entry name" value="SGT1 PROTEIN HSGT1 SUPPRESSOR OF GCR2"/>
    <property type="match status" value="1"/>
</dbReference>
<name>A0A9W9UJT7_PENBR</name>
<dbReference type="GO" id="GO:0005634">
    <property type="term" value="C:nucleus"/>
    <property type="evidence" value="ECO:0007669"/>
    <property type="project" value="TreeGrafter"/>
</dbReference>
<accession>A0A9W9UJT7</accession>